<feature type="non-terminal residue" evidence="6">
    <location>
        <position position="1"/>
    </location>
</feature>
<dbReference type="PROSITE" id="PS51634">
    <property type="entry name" value="CRC"/>
    <property type="match status" value="1"/>
</dbReference>
<dbReference type="Pfam" id="PF03638">
    <property type="entry name" value="TCR"/>
    <property type="match status" value="1"/>
</dbReference>
<evidence type="ECO:0000256" key="1">
    <source>
        <dbReference type="ARBA" id="ARBA00004123"/>
    </source>
</evidence>
<evidence type="ECO:0000256" key="2">
    <source>
        <dbReference type="ARBA" id="ARBA00007267"/>
    </source>
</evidence>
<organism evidence="6 7">
    <name type="scientific">Taxus chinensis</name>
    <name type="common">Chinese yew</name>
    <name type="synonym">Taxus wallichiana var. chinensis</name>
    <dbReference type="NCBI Taxonomy" id="29808"/>
    <lineage>
        <taxon>Eukaryota</taxon>
        <taxon>Viridiplantae</taxon>
        <taxon>Streptophyta</taxon>
        <taxon>Embryophyta</taxon>
        <taxon>Tracheophyta</taxon>
        <taxon>Spermatophyta</taxon>
        <taxon>Pinopsida</taxon>
        <taxon>Pinidae</taxon>
        <taxon>Conifers II</taxon>
        <taxon>Cupressales</taxon>
        <taxon>Taxaceae</taxon>
        <taxon>Taxus</taxon>
    </lineage>
</organism>
<evidence type="ECO:0000313" key="6">
    <source>
        <dbReference type="EMBL" id="KAH9321368.1"/>
    </source>
</evidence>
<name>A0AA38GGT0_TAXCH</name>
<comment type="caution">
    <text evidence="6">The sequence shown here is derived from an EMBL/GenBank/DDBJ whole genome shotgun (WGS) entry which is preliminary data.</text>
</comment>
<dbReference type="AlphaFoldDB" id="A0AA38GGT0"/>
<proteinExistence type="inferred from homology"/>
<feature type="region of interest" description="Disordered" evidence="4">
    <location>
        <begin position="374"/>
        <end position="394"/>
    </location>
</feature>
<evidence type="ECO:0000313" key="7">
    <source>
        <dbReference type="Proteomes" id="UP000824469"/>
    </source>
</evidence>
<feature type="compositionally biased region" description="Polar residues" evidence="4">
    <location>
        <begin position="374"/>
        <end position="383"/>
    </location>
</feature>
<dbReference type="EMBL" id="JAHRHJ020000003">
    <property type="protein sequence ID" value="KAH9321368.1"/>
    <property type="molecule type" value="Genomic_DNA"/>
</dbReference>
<evidence type="ECO:0000256" key="3">
    <source>
        <dbReference type="ARBA" id="ARBA00023242"/>
    </source>
</evidence>
<dbReference type="Proteomes" id="UP000824469">
    <property type="component" value="Unassembled WGS sequence"/>
</dbReference>
<keyword evidence="7" id="KW-1185">Reference proteome</keyword>
<dbReference type="InterPro" id="IPR028307">
    <property type="entry name" value="Lin-54_fam"/>
</dbReference>
<dbReference type="OMA" id="HANRNNM"/>
<dbReference type="InterPro" id="IPR033467">
    <property type="entry name" value="Tesmin/TSO1-like_CXC"/>
</dbReference>
<dbReference type="PANTHER" id="PTHR12446">
    <property type="entry name" value="TESMIN/TSO1-RELATED"/>
    <property type="match status" value="1"/>
</dbReference>
<protein>
    <recommendedName>
        <fullName evidence="5">CRC domain-containing protein</fullName>
    </recommendedName>
</protein>
<feature type="region of interest" description="Disordered" evidence="4">
    <location>
        <begin position="112"/>
        <end position="139"/>
    </location>
</feature>
<dbReference type="GO" id="GO:0005634">
    <property type="term" value="C:nucleus"/>
    <property type="evidence" value="ECO:0007669"/>
    <property type="project" value="UniProtKB-SubCell"/>
</dbReference>
<dbReference type="PANTHER" id="PTHR12446:SF34">
    <property type="entry name" value="PROTEIN LIN-54 HOMOLOG"/>
    <property type="match status" value="1"/>
</dbReference>
<reference evidence="6 7" key="1">
    <citation type="journal article" date="2021" name="Nat. Plants">
        <title>The Taxus genome provides insights into paclitaxel biosynthesis.</title>
        <authorList>
            <person name="Xiong X."/>
            <person name="Gou J."/>
            <person name="Liao Q."/>
            <person name="Li Y."/>
            <person name="Zhou Q."/>
            <person name="Bi G."/>
            <person name="Li C."/>
            <person name="Du R."/>
            <person name="Wang X."/>
            <person name="Sun T."/>
            <person name="Guo L."/>
            <person name="Liang H."/>
            <person name="Lu P."/>
            <person name="Wu Y."/>
            <person name="Zhang Z."/>
            <person name="Ro D.K."/>
            <person name="Shang Y."/>
            <person name="Huang S."/>
            <person name="Yan J."/>
        </authorList>
    </citation>
    <scope>NUCLEOTIDE SEQUENCE [LARGE SCALE GENOMIC DNA]</scope>
    <source>
        <strain evidence="6">Ta-2019</strain>
    </source>
</reference>
<dbReference type="InterPro" id="IPR005172">
    <property type="entry name" value="CRC"/>
</dbReference>
<evidence type="ECO:0000256" key="4">
    <source>
        <dbReference type="SAM" id="MobiDB-lite"/>
    </source>
</evidence>
<feature type="region of interest" description="Disordered" evidence="4">
    <location>
        <begin position="413"/>
        <end position="442"/>
    </location>
</feature>
<accession>A0AA38GGT0</accession>
<feature type="region of interest" description="Disordered" evidence="4">
    <location>
        <begin position="225"/>
        <end position="264"/>
    </location>
</feature>
<evidence type="ECO:0000259" key="5">
    <source>
        <dbReference type="PROSITE" id="PS51634"/>
    </source>
</evidence>
<comment type="similarity">
    <text evidence="2">Belongs to the lin-54 family.</text>
</comment>
<comment type="subcellular location">
    <subcellularLocation>
        <location evidence="1">Nucleus</location>
    </subcellularLocation>
</comment>
<sequence>MVAVDVSSAISCCKAASFRRLFNVWRFFHSIVFSVNMGEQPVSGKHNRGCHCKKTGCLKKYCECFQRNNFCSDNCKCIDCKNYESCEERKALYCEDTTASVNYTQLPSNVPISGTSRSIGHSFPSPSKKRKAQEFHSGPAAEHTFYQTSQAAQASNVKHIPSTANASNSSQTHNDAAAFGIPSSKIIYRSLLADVVQPETVKGLCKLLVIASREAANACGAQTSMENGTLDMQPQKGYGLTNEKEPSASLGKNGNPSEQIRDDRFDCDQGDKVCPGTSTCDGVEDAKFDGGADCHKERAMSPGTLALMCDEQDTFFMGPSSPSGSCRRSSSHHTTKCFAEQERVILSEFRDCLKTIIDVGKTRAMQYSTEALKSMKSNQQTESISHHGRPSPVAAVSTIPLSAGLGSTAEVNESFRIPVDAQKRKAGSPIPSSRDAWPPQTG</sequence>
<keyword evidence="3" id="KW-0539">Nucleus</keyword>
<dbReference type="GO" id="GO:0006355">
    <property type="term" value="P:regulation of DNA-templated transcription"/>
    <property type="evidence" value="ECO:0007669"/>
    <property type="project" value="TreeGrafter"/>
</dbReference>
<dbReference type="SMART" id="SM01114">
    <property type="entry name" value="CXC"/>
    <property type="match status" value="1"/>
</dbReference>
<gene>
    <name evidence="6" type="ORF">KI387_016007</name>
</gene>
<feature type="domain" description="CRC" evidence="5">
    <location>
        <begin position="1"/>
        <end position="85"/>
    </location>
</feature>